<name>A0A6C0M118_9ZZZZ</name>
<sequence length="63" mass="7589">MNSYIKTNCINCKFYNNQMSICYKLSTIHKQAVKLKENEHLIKECKKEKYYEPSIKTMMGYKN</sequence>
<accession>A0A6C0M118</accession>
<proteinExistence type="predicted"/>
<protein>
    <submittedName>
        <fullName evidence="1">Uncharacterized protein</fullName>
    </submittedName>
</protein>
<organism evidence="1">
    <name type="scientific">viral metagenome</name>
    <dbReference type="NCBI Taxonomy" id="1070528"/>
    <lineage>
        <taxon>unclassified sequences</taxon>
        <taxon>metagenomes</taxon>
        <taxon>organismal metagenomes</taxon>
    </lineage>
</organism>
<evidence type="ECO:0000313" key="1">
    <source>
        <dbReference type="EMBL" id="QHU36008.1"/>
    </source>
</evidence>
<dbReference type="AlphaFoldDB" id="A0A6C0M118"/>
<reference evidence="1" key="1">
    <citation type="journal article" date="2020" name="Nature">
        <title>Giant virus diversity and host interactions through global metagenomics.</title>
        <authorList>
            <person name="Schulz F."/>
            <person name="Roux S."/>
            <person name="Paez-Espino D."/>
            <person name="Jungbluth S."/>
            <person name="Walsh D.A."/>
            <person name="Denef V.J."/>
            <person name="McMahon K.D."/>
            <person name="Konstantinidis K.T."/>
            <person name="Eloe-Fadrosh E.A."/>
            <person name="Kyrpides N.C."/>
            <person name="Woyke T."/>
        </authorList>
    </citation>
    <scope>NUCLEOTIDE SEQUENCE</scope>
    <source>
        <strain evidence="1">GVMAG-S-1035085-51</strain>
    </source>
</reference>
<dbReference type="EMBL" id="MN740620">
    <property type="protein sequence ID" value="QHU36008.1"/>
    <property type="molecule type" value="Genomic_DNA"/>
</dbReference>